<feature type="transmembrane region" description="Helical" evidence="1">
    <location>
        <begin position="151"/>
        <end position="184"/>
    </location>
</feature>
<keyword evidence="1" id="KW-1133">Transmembrane helix</keyword>
<sequence>MREMGDGQFRGRANCPINRAGWARAGYAGAVITTRRHLSADGGEMVRGVETAGPGVLRVPGGNGSAPDEQPPLEELKASLRRLLATVLDRAFGIALERVEDLAGWLDEVAARGGIRMNALLGGARAALGGRNPVWGAIVGGFRAMSPAARVALIAALVLALLLLPVTVVLLLLFLIIAAVVAAVRASSR</sequence>
<proteinExistence type="predicted"/>
<keyword evidence="1" id="KW-0812">Transmembrane</keyword>
<comment type="caution">
    <text evidence="2">The sequence shown here is derived from an EMBL/GenBank/DDBJ whole genome shotgun (WGS) entry which is preliminary data.</text>
</comment>
<organism evidence="2 3">
    <name type="scientific">Pseudonocardia adelaidensis</name>
    <dbReference type="NCBI Taxonomy" id="648754"/>
    <lineage>
        <taxon>Bacteria</taxon>
        <taxon>Bacillati</taxon>
        <taxon>Actinomycetota</taxon>
        <taxon>Actinomycetes</taxon>
        <taxon>Pseudonocardiales</taxon>
        <taxon>Pseudonocardiaceae</taxon>
        <taxon>Pseudonocardia</taxon>
    </lineage>
</organism>
<reference evidence="3" key="1">
    <citation type="journal article" date="2019" name="Int. J. Syst. Evol. Microbiol.">
        <title>The Global Catalogue of Microorganisms (GCM) 10K type strain sequencing project: providing services to taxonomists for standard genome sequencing and annotation.</title>
        <authorList>
            <consortium name="The Broad Institute Genomics Platform"/>
            <consortium name="The Broad Institute Genome Sequencing Center for Infectious Disease"/>
            <person name="Wu L."/>
            <person name="Ma J."/>
        </authorList>
    </citation>
    <scope>NUCLEOTIDE SEQUENCE [LARGE SCALE GENOMIC DNA]</scope>
    <source>
        <strain evidence="3">JCM 18302</strain>
    </source>
</reference>
<gene>
    <name evidence="2" type="ORF">GCM10023320_29810</name>
</gene>
<evidence type="ECO:0000256" key="1">
    <source>
        <dbReference type="SAM" id="Phobius"/>
    </source>
</evidence>
<keyword evidence="3" id="KW-1185">Reference proteome</keyword>
<name>A0ABP9NJU6_9PSEU</name>
<dbReference type="EMBL" id="BAABJO010000009">
    <property type="protein sequence ID" value="GAA5121261.1"/>
    <property type="molecule type" value="Genomic_DNA"/>
</dbReference>
<accession>A0ABP9NJU6</accession>
<protein>
    <submittedName>
        <fullName evidence="2">Uncharacterized protein</fullName>
    </submittedName>
</protein>
<keyword evidence="1" id="KW-0472">Membrane</keyword>
<evidence type="ECO:0000313" key="2">
    <source>
        <dbReference type="EMBL" id="GAA5121261.1"/>
    </source>
</evidence>
<dbReference type="Proteomes" id="UP001500804">
    <property type="component" value="Unassembled WGS sequence"/>
</dbReference>
<evidence type="ECO:0000313" key="3">
    <source>
        <dbReference type="Proteomes" id="UP001500804"/>
    </source>
</evidence>